<evidence type="ECO:0000313" key="2">
    <source>
        <dbReference type="Proteomes" id="UP001148838"/>
    </source>
</evidence>
<protein>
    <submittedName>
        <fullName evidence="1">Uncharacterized protein</fullName>
    </submittedName>
</protein>
<proteinExistence type="predicted"/>
<keyword evidence="2" id="KW-1185">Reference proteome</keyword>
<accession>A0ABQ8TFN3</accession>
<evidence type="ECO:0000313" key="1">
    <source>
        <dbReference type="EMBL" id="KAJ4444665.1"/>
    </source>
</evidence>
<reference evidence="1 2" key="1">
    <citation type="journal article" date="2022" name="Allergy">
        <title>Genome assembly and annotation of Periplaneta americana reveal a comprehensive cockroach allergen profile.</title>
        <authorList>
            <person name="Wang L."/>
            <person name="Xiong Q."/>
            <person name="Saelim N."/>
            <person name="Wang L."/>
            <person name="Nong W."/>
            <person name="Wan A.T."/>
            <person name="Shi M."/>
            <person name="Liu X."/>
            <person name="Cao Q."/>
            <person name="Hui J.H.L."/>
            <person name="Sookrung N."/>
            <person name="Leung T.F."/>
            <person name="Tungtrongchitr A."/>
            <person name="Tsui S.K.W."/>
        </authorList>
    </citation>
    <scope>NUCLEOTIDE SEQUENCE [LARGE SCALE GENOMIC DNA]</scope>
    <source>
        <strain evidence="1">PWHHKU_190912</strain>
    </source>
</reference>
<dbReference type="Proteomes" id="UP001148838">
    <property type="component" value="Unassembled WGS sequence"/>
</dbReference>
<name>A0ABQ8TFN3_PERAM</name>
<comment type="caution">
    <text evidence="1">The sequence shown here is derived from an EMBL/GenBank/DDBJ whole genome shotgun (WGS) entry which is preliminary data.</text>
</comment>
<sequence length="120" mass="13822">MKHLEAKSLKKATKQYNEFCCDENASPAYQQSIMSETRLSISNKVNIIQRLDNGANIKDIVGDFKKTSEYCVNHWEQFSQHNSSYCRAKYIPKNLILKHSESLFLSQSESPSSTTIQKNR</sequence>
<organism evidence="1 2">
    <name type="scientific">Periplaneta americana</name>
    <name type="common">American cockroach</name>
    <name type="synonym">Blatta americana</name>
    <dbReference type="NCBI Taxonomy" id="6978"/>
    <lineage>
        <taxon>Eukaryota</taxon>
        <taxon>Metazoa</taxon>
        <taxon>Ecdysozoa</taxon>
        <taxon>Arthropoda</taxon>
        <taxon>Hexapoda</taxon>
        <taxon>Insecta</taxon>
        <taxon>Pterygota</taxon>
        <taxon>Neoptera</taxon>
        <taxon>Polyneoptera</taxon>
        <taxon>Dictyoptera</taxon>
        <taxon>Blattodea</taxon>
        <taxon>Blattoidea</taxon>
        <taxon>Blattidae</taxon>
        <taxon>Blattinae</taxon>
        <taxon>Periplaneta</taxon>
    </lineage>
</organism>
<gene>
    <name evidence="1" type="ORF">ANN_06462</name>
</gene>
<dbReference type="EMBL" id="JAJSOF020000011">
    <property type="protein sequence ID" value="KAJ4444665.1"/>
    <property type="molecule type" value="Genomic_DNA"/>
</dbReference>